<reference evidence="7" key="1">
    <citation type="journal article" date="2013" name="Proc. Natl. Acad. Sci. U.S.A.">
        <title>Improving the coverage of the cyanobacterial phylum using diversity-driven genome sequencing.</title>
        <authorList>
            <person name="Shih P.M."/>
            <person name="Wu D."/>
            <person name="Latifi A."/>
            <person name="Axen S.D."/>
            <person name="Fewer D.P."/>
            <person name="Talla E."/>
            <person name="Calteau A."/>
            <person name="Cai F."/>
            <person name="Tandeau de Marsac N."/>
            <person name="Rippka R."/>
            <person name="Herdman M."/>
            <person name="Sivonen K."/>
            <person name="Coursin T."/>
            <person name="Laurent T."/>
            <person name="Goodwin L."/>
            <person name="Nolan M."/>
            <person name="Davenport K.W."/>
            <person name="Han C.S."/>
            <person name="Rubin E.M."/>
            <person name="Eisen J.A."/>
            <person name="Woyke T."/>
            <person name="Gugger M."/>
            <person name="Kerfeld C.A."/>
        </authorList>
    </citation>
    <scope>NUCLEOTIDE SEQUENCE [LARGE SCALE GENOMIC DNA]</scope>
    <source>
        <strain evidence="7">ATCC 29371 / PCC 7437</strain>
    </source>
</reference>
<dbReference type="PANTHER" id="PTHR46193">
    <property type="entry name" value="6-PHOSPHOGLUCONATE PHOSPHATASE"/>
    <property type="match status" value="1"/>
</dbReference>
<dbReference type="RefSeq" id="WP_015193045.1">
    <property type="nucleotide sequence ID" value="NC_019748.1"/>
</dbReference>
<dbReference type="Proteomes" id="UP000010473">
    <property type="component" value="Chromosome"/>
</dbReference>
<keyword evidence="7" id="KW-1185">Reference proteome</keyword>
<keyword evidence="6" id="KW-0378">Hydrolase</keyword>
<dbReference type="OrthoDB" id="9797743at2"/>
<dbReference type="Pfam" id="PF13419">
    <property type="entry name" value="HAD_2"/>
    <property type="match status" value="1"/>
</dbReference>
<accession>K9XTI5</accession>
<dbReference type="InterPro" id="IPR051600">
    <property type="entry name" value="Beta-PGM-like"/>
</dbReference>
<dbReference type="SUPFAM" id="SSF56784">
    <property type="entry name" value="HAD-like"/>
    <property type="match status" value="1"/>
</dbReference>
<dbReference type="eggNOG" id="COG0637">
    <property type="taxonomic scope" value="Bacteria"/>
</dbReference>
<evidence type="ECO:0000256" key="2">
    <source>
        <dbReference type="ARBA" id="ARBA00006171"/>
    </source>
</evidence>
<dbReference type="GO" id="GO:0016787">
    <property type="term" value="F:hydrolase activity"/>
    <property type="evidence" value="ECO:0007669"/>
    <property type="project" value="UniProtKB-KW"/>
</dbReference>
<keyword evidence="3" id="KW-0479">Metal-binding</keyword>
<proteinExistence type="inferred from homology"/>
<dbReference type="NCBIfam" id="TIGR01509">
    <property type="entry name" value="HAD-SF-IA-v3"/>
    <property type="match status" value="1"/>
</dbReference>
<organism evidence="6 7">
    <name type="scientific">Stanieria cyanosphaera (strain ATCC 29371 / PCC 7437)</name>
    <dbReference type="NCBI Taxonomy" id="111780"/>
    <lineage>
        <taxon>Bacteria</taxon>
        <taxon>Bacillati</taxon>
        <taxon>Cyanobacteriota</taxon>
        <taxon>Cyanophyceae</taxon>
        <taxon>Pleurocapsales</taxon>
        <taxon>Dermocarpellaceae</taxon>
        <taxon>Stanieria</taxon>
    </lineage>
</organism>
<evidence type="ECO:0000256" key="3">
    <source>
        <dbReference type="ARBA" id="ARBA00022723"/>
    </source>
</evidence>
<dbReference type="HOGENOM" id="CLU_045011_13_4_3"/>
<dbReference type="InterPro" id="IPR006439">
    <property type="entry name" value="HAD-SF_hydro_IA"/>
</dbReference>
<evidence type="ECO:0000256" key="1">
    <source>
        <dbReference type="ARBA" id="ARBA00001946"/>
    </source>
</evidence>
<dbReference type="InterPro" id="IPR023214">
    <property type="entry name" value="HAD_sf"/>
</dbReference>
<dbReference type="KEGG" id="scs:Sta7437_1816"/>
<dbReference type="PANTHER" id="PTHR46193:SF18">
    <property type="entry name" value="HEXITOL PHOSPHATASE B"/>
    <property type="match status" value="1"/>
</dbReference>
<protein>
    <submittedName>
        <fullName evidence="6">HAD-superfamily hydrolase, subfamily IA, variant 3</fullName>
    </submittedName>
</protein>
<evidence type="ECO:0000256" key="4">
    <source>
        <dbReference type="ARBA" id="ARBA00022842"/>
    </source>
</evidence>
<sequence length="220" mass="24394">MLSAILFDLDGTLANTDPIHFSIWQELLAQYNIHCDRTFYQTYISGRTNAEIIQDLLPQLSSQEAIQLADLKEERYRHSASTLTPMPGLNQILEWMEQQQLKQAVVTNAPRENAYHMLTALNLTEVFPIVILAEDAPPGKPDPAPYNLALSRLGVQATEAIAFEDSPSGIRAAVAAGIVTIGVASTHASEHLIEAGAVMTIEDFTNQQLWQILTHKIKYL</sequence>
<gene>
    <name evidence="6" type="ordered locus">Sta7437_1816</name>
</gene>
<dbReference type="Gene3D" id="3.40.50.1000">
    <property type="entry name" value="HAD superfamily/HAD-like"/>
    <property type="match status" value="1"/>
</dbReference>
<dbReference type="SFLD" id="SFLDG01135">
    <property type="entry name" value="C1.5.6:_HAD__Beta-PGM__Phospha"/>
    <property type="match status" value="1"/>
</dbReference>
<evidence type="ECO:0000313" key="6">
    <source>
        <dbReference type="EMBL" id="AFZ35374.1"/>
    </source>
</evidence>
<dbReference type="AlphaFoldDB" id="K9XTI5"/>
<comment type="cofactor">
    <cofactor evidence="1">
        <name>Mg(2+)</name>
        <dbReference type="ChEBI" id="CHEBI:18420"/>
    </cofactor>
</comment>
<dbReference type="Gene3D" id="1.10.150.240">
    <property type="entry name" value="Putative phosphatase, domain 2"/>
    <property type="match status" value="1"/>
</dbReference>
<dbReference type="SFLD" id="SFLDS00003">
    <property type="entry name" value="Haloacid_Dehalogenase"/>
    <property type="match status" value="1"/>
</dbReference>
<dbReference type="InterPro" id="IPR041492">
    <property type="entry name" value="HAD_2"/>
</dbReference>
<comment type="similarity">
    <text evidence="2">Belongs to the HAD-like hydrolase superfamily. CbbY/CbbZ/Gph/YieH family.</text>
</comment>
<dbReference type="PRINTS" id="PR00413">
    <property type="entry name" value="HADHALOGNASE"/>
</dbReference>
<dbReference type="CDD" id="cd07505">
    <property type="entry name" value="HAD_BPGM-like"/>
    <property type="match status" value="1"/>
</dbReference>
<dbReference type="GO" id="GO:0046872">
    <property type="term" value="F:metal ion binding"/>
    <property type="evidence" value="ECO:0007669"/>
    <property type="project" value="UniProtKB-KW"/>
</dbReference>
<keyword evidence="4" id="KW-0460">Magnesium</keyword>
<dbReference type="STRING" id="111780.Sta7437_1816"/>
<keyword evidence="5" id="KW-0119">Carbohydrate metabolism</keyword>
<name>K9XTI5_STAC7</name>
<dbReference type="SFLD" id="SFLDG01129">
    <property type="entry name" value="C1.5:_HAD__Beta-PGM__Phosphata"/>
    <property type="match status" value="1"/>
</dbReference>
<dbReference type="InterPro" id="IPR023198">
    <property type="entry name" value="PGP-like_dom2"/>
</dbReference>
<evidence type="ECO:0000256" key="5">
    <source>
        <dbReference type="ARBA" id="ARBA00023277"/>
    </source>
</evidence>
<dbReference type="InterPro" id="IPR036412">
    <property type="entry name" value="HAD-like_sf"/>
</dbReference>
<evidence type="ECO:0000313" key="7">
    <source>
        <dbReference type="Proteomes" id="UP000010473"/>
    </source>
</evidence>
<dbReference type="EMBL" id="CP003653">
    <property type="protein sequence ID" value="AFZ35374.1"/>
    <property type="molecule type" value="Genomic_DNA"/>
</dbReference>